<dbReference type="FunFam" id="3.40.250.10:FF:000021">
    <property type="entry name" value="M-phase inducer phosphatase cdc-25.2"/>
    <property type="match status" value="1"/>
</dbReference>
<dbReference type="InterPro" id="IPR001763">
    <property type="entry name" value="Rhodanese-like_dom"/>
</dbReference>
<dbReference type="GO" id="GO:0110032">
    <property type="term" value="P:positive regulation of G2/MI transition of meiotic cell cycle"/>
    <property type="evidence" value="ECO:0007669"/>
    <property type="project" value="TreeGrafter"/>
</dbReference>
<dbReference type="GO" id="GO:0004725">
    <property type="term" value="F:protein tyrosine phosphatase activity"/>
    <property type="evidence" value="ECO:0007669"/>
    <property type="project" value="UniProtKB-EC"/>
</dbReference>
<organism evidence="11 12">
    <name type="scientific">Macrostomum lignano</name>
    <dbReference type="NCBI Taxonomy" id="282301"/>
    <lineage>
        <taxon>Eukaryota</taxon>
        <taxon>Metazoa</taxon>
        <taxon>Spiralia</taxon>
        <taxon>Lophotrochozoa</taxon>
        <taxon>Platyhelminthes</taxon>
        <taxon>Rhabditophora</taxon>
        <taxon>Macrostomorpha</taxon>
        <taxon>Macrostomida</taxon>
        <taxon>Macrostomidae</taxon>
        <taxon>Macrostomum</taxon>
    </lineage>
</organism>
<proteinExistence type="inferred from homology"/>
<keyword evidence="5" id="KW-0378">Hydrolase</keyword>
<dbReference type="PROSITE" id="PS50206">
    <property type="entry name" value="RHODANESE_3"/>
    <property type="match status" value="1"/>
</dbReference>
<dbReference type="Pfam" id="PF00581">
    <property type="entry name" value="Rhodanese"/>
    <property type="match status" value="1"/>
</dbReference>
<evidence type="ECO:0000256" key="4">
    <source>
        <dbReference type="ARBA" id="ARBA00022776"/>
    </source>
</evidence>
<protein>
    <recommendedName>
        <fullName evidence="2">protein-tyrosine-phosphatase</fullName>
        <ecNumber evidence="2">3.1.3.48</ecNumber>
    </recommendedName>
</protein>
<comment type="catalytic activity">
    <reaction evidence="8">
        <text>O-phospho-L-tyrosyl-[protein] + H2O = L-tyrosyl-[protein] + phosphate</text>
        <dbReference type="Rhea" id="RHEA:10684"/>
        <dbReference type="Rhea" id="RHEA-COMP:10136"/>
        <dbReference type="Rhea" id="RHEA-COMP:20101"/>
        <dbReference type="ChEBI" id="CHEBI:15377"/>
        <dbReference type="ChEBI" id="CHEBI:43474"/>
        <dbReference type="ChEBI" id="CHEBI:46858"/>
        <dbReference type="ChEBI" id="CHEBI:61978"/>
        <dbReference type="EC" id="3.1.3.48"/>
    </reaction>
</comment>
<dbReference type="InterPro" id="IPR021109">
    <property type="entry name" value="Peptidase_aspartic_dom_sf"/>
</dbReference>
<keyword evidence="11" id="KW-1185">Reference proteome</keyword>
<feature type="compositionally biased region" description="Basic residues" evidence="9">
    <location>
        <begin position="114"/>
        <end position="124"/>
    </location>
</feature>
<dbReference type="InterPro" id="IPR036873">
    <property type="entry name" value="Rhodanese-like_dom_sf"/>
</dbReference>
<keyword evidence="4" id="KW-0498">Mitosis</keyword>
<evidence type="ECO:0000256" key="6">
    <source>
        <dbReference type="ARBA" id="ARBA00022912"/>
    </source>
</evidence>
<dbReference type="Gene3D" id="3.10.10.10">
    <property type="entry name" value="HIV Type 1 Reverse Transcriptase, subunit A, domain 1"/>
    <property type="match status" value="1"/>
</dbReference>
<dbReference type="SUPFAM" id="SSF50630">
    <property type="entry name" value="Acid proteases"/>
    <property type="match status" value="1"/>
</dbReference>
<dbReference type="CDD" id="cd01530">
    <property type="entry name" value="Cdc25"/>
    <property type="match status" value="1"/>
</dbReference>
<dbReference type="SUPFAM" id="SSF56672">
    <property type="entry name" value="DNA/RNA polymerases"/>
    <property type="match status" value="1"/>
</dbReference>
<evidence type="ECO:0000256" key="3">
    <source>
        <dbReference type="ARBA" id="ARBA00022618"/>
    </source>
</evidence>
<name>A0A1I8IUK9_9PLAT</name>
<keyword evidence="6" id="KW-0904">Protein phosphatase</keyword>
<dbReference type="GO" id="GO:0000086">
    <property type="term" value="P:G2/M transition of mitotic cell cycle"/>
    <property type="evidence" value="ECO:0007669"/>
    <property type="project" value="TreeGrafter"/>
</dbReference>
<keyword evidence="7" id="KW-0131">Cell cycle</keyword>
<reference evidence="12" key="1">
    <citation type="submission" date="2016-11" db="UniProtKB">
        <authorList>
            <consortium name="WormBaseParasite"/>
        </authorList>
    </citation>
    <scope>IDENTIFICATION</scope>
</reference>
<dbReference type="Gene3D" id="2.40.70.10">
    <property type="entry name" value="Acid Proteases"/>
    <property type="match status" value="1"/>
</dbReference>
<dbReference type="WBParaSite" id="maker-uti_cns_0017423-snap-gene-0.3-mRNA-1">
    <property type="protein sequence ID" value="maker-uti_cns_0017423-snap-gene-0.3-mRNA-1"/>
    <property type="gene ID" value="maker-uti_cns_0017423-snap-gene-0.3"/>
</dbReference>
<keyword evidence="3" id="KW-0132">Cell division</keyword>
<feature type="region of interest" description="Disordered" evidence="9">
    <location>
        <begin position="226"/>
        <end position="247"/>
    </location>
</feature>
<dbReference type="PRINTS" id="PR00716">
    <property type="entry name" value="MPIPHPHTASE"/>
</dbReference>
<evidence type="ECO:0000313" key="11">
    <source>
        <dbReference type="Proteomes" id="UP000095280"/>
    </source>
</evidence>
<feature type="region of interest" description="Disordered" evidence="9">
    <location>
        <begin position="73"/>
        <end position="134"/>
    </location>
</feature>
<comment type="similarity">
    <text evidence="1">Belongs to the MPI phosphatase family.</text>
</comment>
<accession>A0A1I8IUK9</accession>
<dbReference type="AlphaFoldDB" id="A0A1I8IUK9"/>
<dbReference type="GO" id="GO:0010971">
    <property type="term" value="P:positive regulation of G2/M transition of mitotic cell cycle"/>
    <property type="evidence" value="ECO:0007669"/>
    <property type="project" value="TreeGrafter"/>
</dbReference>
<evidence type="ECO:0000256" key="5">
    <source>
        <dbReference type="ARBA" id="ARBA00022801"/>
    </source>
</evidence>
<dbReference type="Proteomes" id="UP000095280">
    <property type="component" value="Unplaced"/>
</dbReference>
<dbReference type="GO" id="GO:0005737">
    <property type="term" value="C:cytoplasm"/>
    <property type="evidence" value="ECO:0007669"/>
    <property type="project" value="TreeGrafter"/>
</dbReference>
<dbReference type="PANTHER" id="PTHR10828:SF17">
    <property type="entry name" value="PROTEIN-TYROSINE-PHOSPHATASE"/>
    <property type="match status" value="1"/>
</dbReference>
<evidence type="ECO:0000256" key="7">
    <source>
        <dbReference type="ARBA" id="ARBA00023306"/>
    </source>
</evidence>
<evidence type="ECO:0000256" key="9">
    <source>
        <dbReference type="SAM" id="MobiDB-lite"/>
    </source>
</evidence>
<dbReference type="SMART" id="SM00450">
    <property type="entry name" value="RHOD"/>
    <property type="match status" value="1"/>
</dbReference>
<evidence type="ECO:0000256" key="1">
    <source>
        <dbReference type="ARBA" id="ARBA00011065"/>
    </source>
</evidence>
<evidence type="ECO:0000259" key="10">
    <source>
        <dbReference type="PROSITE" id="PS50206"/>
    </source>
</evidence>
<evidence type="ECO:0000256" key="2">
    <source>
        <dbReference type="ARBA" id="ARBA00013064"/>
    </source>
</evidence>
<dbReference type="SUPFAM" id="SSF52821">
    <property type="entry name" value="Rhodanese/Cell cycle control phosphatase"/>
    <property type="match status" value="1"/>
</dbReference>
<dbReference type="PANTHER" id="PTHR10828">
    <property type="entry name" value="M-PHASE INDUCER PHOSPHATASE DUAL SPECIFICITY PHOSPHATASE CDC25"/>
    <property type="match status" value="1"/>
</dbReference>
<feature type="compositionally biased region" description="Low complexity" evidence="9">
    <location>
        <begin position="186"/>
        <end position="198"/>
    </location>
</feature>
<feature type="region of interest" description="Disordered" evidence="9">
    <location>
        <begin position="849"/>
        <end position="886"/>
    </location>
</feature>
<sequence>MPFSDSAGLFNFSLEDCSHDDSFMRFVNSPNSAAVNAALTLPAPLSFDDDDDDEDDVSTTACGMDWGIGAAVAFRPSPSEPSRRLPAGQPLASELPRLPSAPPPQPPSSSSAWRSRRLSCKKRPSPMSVDTLNDVTTTSADFAIDIDDVEDKDEDSENRCPNSGANKCGTPKRRRLGRPLGDLTNSTTPTFKKPPTKTFSTVASTVPVAAPAAALHRCASEIACSSSVDGTPGNSRPSLHRQESAATALDSARVDRAIASIDSLNLIGNSEQRHALPTVKELDYGIRHVTSDTVSRLVNGEFSSTVSSYAIIDCRYPYEFSGGHIQGAVNVFTQEDLLRRFLEPASQAAAVPATKASVLIFHCEFSSERAPKLARFLRQRDREANVCNYPDLFYPEVYVLQGGYKAFYDAFKRLTRSWERQHSRSKHSRLVAATRWAEWANRFKCFVTASGITDASQQREILLYVGGKQVAEAYAELTRPGKTLEELLDALREHFKSRHNPPGEAINAWVQRLFKAAEGCEFETQRDLIIRDQIVAGCQSDQLRRRLLQTPNIQLKEALQQARAFEAADLQSAVIEARKSESVNAMRRIEKPDRPERTRTNCEVFCLTPQRKRLPLVKADINGHATDLLIDSGASCNLMDSKTFKAIGGTADDLRESKQRVFPFGSSEPLTTLGKATLRTAVYDVSASISYIIVKETGTTIVGRETSEEAGNPTHRTKQSQRLSSERLCAALAAAATEADDQAMPQHERLSNIIKTFRQRFVGIGCVKDVEVGIHLQDGAVPVCHPPSRIPVHLREAAQRELDDQLQAGIIEKVTGPSEWDLVFETMYRPGSTNPSDVLSRQIFPASAVSSAEATRDNHYVGEPTPPPTEGRSKSPESAAGSPTCV</sequence>
<evidence type="ECO:0000313" key="12">
    <source>
        <dbReference type="WBParaSite" id="maker-uti_cns_0017423-snap-gene-0.3-mRNA-1"/>
    </source>
</evidence>
<feature type="compositionally biased region" description="Acidic residues" evidence="9">
    <location>
        <begin position="146"/>
        <end position="156"/>
    </location>
</feature>
<dbReference type="GO" id="GO:0051301">
    <property type="term" value="P:cell division"/>
    <property type="evidence" value="ECO:0007669"/>
    <property type="project" value="UniProtKB-KW"/>
</dbReference>
<dbReference type="GO" id="GO:0005634">
    <property type="term" value="C:nucleus"/>
    <property type="evidence" value="ECO:0007669"/>
    <property type="project" value="TreeGrafter"/>
</dbReference>
<feature type="region of interest" description="Disordered" evidence="9">
    <location>
        <begin position="146"/>
        <end position="198"/>
    </location>
</feature>
<dbReference type="EC" id="3.1.3.48" evidence="2"/>
<feature type="domain" description="Rhodanese" evidence="10">
    <location>
        <begin position="305"/>
        <end position="416"/>
    </location>
</feature>
<dbReference type="InterPro" id="IPR000751">
    <property type="entry name" value="MPI_Phosphatase"/>
</dbReference>
<dbReference type="InterPro" id="IPR043502">
    <property type="entry name" value="DNA/RNA_pol_sf"/>
</dbReference>
<evidence type="ECO:0000256" key="8">
    <source>
        <dbReference type="ARBA" id="ARBA00051722"/>
    </source>
</evidence>
<dbReference type="Gene3D" id="3.40.250.10">
    <property type="entry name" value="Rhodanese-like domain"/>
    <property type="match status" value="1"/>
</dbReference>
<feature type="compositionally biased region" description="Polar residues" evidence="9">
    <location>
        <begin position="226"/>
        <end position="237"/>
    </location>
</feature>